<dbReference type="EMBL" id="BMHY01000005">
    <property type="protein sequence ID" value="GGG72253.1"/>
    <property type="molecule type" value="Genomic_DNA"/>
</dbReference>
<name>A0A917M102_9BACL</name>
<dbReference type="PANTHER" id="PTHR21064:SF6">
    <property type="entry name" value="AMINOGLYCOSIDE PHOSPHOTRANSFERASE DOMAIN-CONTAINING PROTEIN"/>
    <property type="match status" value="1"/>
</dbReference>
<gene>
    <name evidence="3" type="ORF">GCM10010918_30020</name>
</gene>
<dbReference type="Gene3D" id="3.90.1200.10">
    <property type="match status" value="1"/>
</dbReference>
<feature type="domain" description="Aminoglycoside phosphotransferase" evidence="2">
    <location>
        <begin position="48"/>
        <end position="269"/>
    </location>
</feature>
<dbReference type="Proteomes" id="UP000600247">
    <property type="component" value="Unassembled WGS sequence"/>
</dbReference>
<reference evidence="3 4" key="1">
    <citation type="journal article" date="2014" name="Int. J. Syst. Evol. Microbiol.">
        <title>Complete genome sequence of Corynebacterium casei LMG S-19264T (=DSM 44701T), isolated from a smear-ripened cheese.</title>
        <authorList>
            <consortium name="US DOE Joint Genome Institute (JGI-PGF)"/>
            <person name="Walter F."/>
            <person name="Albersmeier A."/>
            <person name="Kalinowski J."/>
            <person name="Ruckert C."/>
        </authorList>
    </citation>
    <scope>NUCLEOTIDE SEQUENCE [LARGE SCALE GENOMIC DNA]</scope>
    <source>
        <strain evidence="3 4">CGMCC 1.15286</strain>
    </source>
</reference>
<dbReference type="AlphaFoldDB" id="A0A917M102"/>
<proteinExistence type="inferred from homology"/>
<evidence type="ECO:0000313" key="3">
    <source>
        <dbReference type="EMBL" id="GGG72253.1"/>
    </source>
</evidence>
<dbReference type="PANTHER" id="PTHR21064">
    <property type="entry name" value="AMINOGLYCOSIDE PHOSPHOTRANSFERASE DOMAIN-CONTAINING PROTEIN-RELATED"/>
    <property type="match status" value="1"/>
</dbReference>
<organism evidence="3 4">
    <name type="scientific">Paenibacillus radicis</name>
    <name type="common">ex Gao et al. 2016</name>
    <dbReference type="NCBI Taxonomy" id="1737354"/>
    <lineage>
        <taxon>Bacteria</taxon>
        <taxon>Bacillati</taxon>
        <taxon>Bacillota</taxon>
        <taxon>Bacilli</taxon>
        <taxon>Bacillales</taxon>
        <taxon>Paenibacillaceae</taxon>
        <taxon>Paenibacillus</taxon>
    </lineage>
</organism>
<comment type="similarity">
    <text evidence="1">Belongs to the pseudomonas-type ThrB family.</text>
</comment>
<dbReference type="GO" id="GO:0019202">
    <property type="term" value="F:amino acid kinase activity"/>
    <property type="evidence" value="ECO:0007669"/>
    <property type="project" value="TreeGrafter"/>
</dbReference>
<protein>
    <submittedName>
        <fullName evidence="3">Aminoglycoside phosphotransferase</fullName>
    </submittedName>
</protein>
<evidence type="ECO:0000259" key="2">
    <source>
        <dbReference type="Pfam" id="PF01636"/>
    </source>
</evidence>
<dbReference type="InterPro" id="IPR011009">
    <property type="entry name" value="Kinase-like_dom_sf"/>
</dbReference>
<dbReference type="InterPro" id="IPR050249">
    <property type="entry name" value="Pseudomonas-type_ThrB"/>
</dbReference>
<dbReference type="Gene3D" id="3.30.200.20">
    <property type="entry name" value="Phosphorylase Kinase, domain 1"/>
    <property type="match status" value="1"/>
</dbReference>
<accession>A0A917M102</accession>
<dbReference type="SUPFAM" id="SSF56112">
    <property type="entry name" value="Protein kinase-like (PK-like)"/>
    <property type="match status" value="1"/>
</dbReference>
<dbReference type="InterPro" id="IPR002575">
    <property type="entry name" value="Aminoglycoside_PTrfase"/>
</dbReference>
<evidence type="ECO:0000313" key="4">
    <source>
        <dbReference type="Proteomes" id="UP000600247"/>
    </source>
</evidence>
<sequence length="348" mass="39753">MIDFFQNDTDENRQSLLTRARKVALSAMQQYDLAWKSIRFIQLSDSITYKIETNPGTSYLLRIHSDRWSEAEIRSELAMLEALNKSDDLNVPEGLASRNGSFVLEMDTEDGYRRPYVTLMRWVEGEHHNGEFTDSCVYNMGVMMGRLHDAAACFVPTSDFVRPAWGSESFRQEIAKLERYYSCFLSDEAWGKYQAAAEKILSELAIMHQTAHNYGLIHGDLHTGNIVFDGDEPRPIDFGRCGYGHYLYDIASTLIGLYPKHRRILIEGYESVRKLEAGYARQLDCFFIMVMIGNYSHHASDSRETSSLIDQQQYAQALIGQFLKDQPFLFDAIEPVEIDRSAIGGSLL</sequence>
<dbReference type="RefSeq" id="WP_188890008.1">
    <property type="nucleotide sequence ID" value="NZ_BMHY01000005.1"/>
</dbReference>
<keyword evidence="4" id="KW-1185">Reference proteome</keyword>
<evidence type="ECO:0000256" key="1">
    <source>
        <dbReference type="ARBA" id="ARBA00038240"/>
    </source>
</evidence>
<dbReference type="Pfam" id="PF01636">
    <property type="entry name" value="APH"/>
    <property type="match status" value="1"/>
</dbReference>
<comment type="caution">
    <text evidence="3">The sequence shown here is derived from an EMBL/GenBank/DDBJ whole genome shotgun (WGS) entry which is preliminary data.</text>
</comment>